<feature type="compositionally biased region" description="Acidic residues" evidence="1">
    <location>
        <begin position="86"/>
        <end position="101"/>
    </location>
</feature>
<protein>
    <submittedName>
        <fullName evidence="2">Uncharacterized protein</fullName>
    </submittedName>
</protein>
<sequence>MQKILFLDYIAQYATPNSAEKAVKLKCQKIRKNFLTSKNAFKDVNWNLLLIQAKARQKALKRSTALLTAATDEAANTLENLFDGQNDYDEGGEEEEVEEEEVQTHEAERTEKAEAEQTQEAEGEQMQGQEKSNGKRKYQEMILEKYELTAGVCPKDGYLLPSGTRLHKDWHTYKTHAVTKMNQTGLYLAAELYEVIEELYRTLKEKYVDADIYISDELQLGVTKVLRKLVGEDREASRRDSELELLVLSHVLEEDERVLVDVIRSCIQKFPSTDSTHEIREMELITTFIDPVLATMLNRPETKKCFRWLNQQVIEYGAEPTNLRPDAIMTLDPTWHETYAVGYCEVKASAAEKHHQDTHLDTLRTALFCKDALDRGEVKCTLGVQVVGFCVQVYLCSLESEALYPFFLLEKFEVPSSLLKLPKFISELDKLKRILKAYNKHCVKKFRIDIDKLKRPSVPAEHLFKILNAIVPTNFKPTLDFK</sequence>
<dbReference type="AlphaFoldDB" id="S2K4W1"/>
<evidence type="ECO:0000313" key="3">
    <source>
        <dbReference type="Proteomes" id="UP000014254"/>
    </source>
</evidence>
<proteinExistence type="predicted"/>
<feature type="region of interest" description="Disordered" evidence="1">
    <location>
        <begin position="82"/>
        <end position="134"/>
    </location>
</feature>
<dbReference type="EMBL" id="KE123972">
    <property type="protein sequence ID" value="EPB87245.1"/>
    <property type="molecule type" value="Genomic_DNA"/>
</dbReference>
<organism evidence="2 3">
    <name type="scientific">Mucor circinelloides f. circinelloides (strain 1006PhL)</name>
    <name type="common">Mucormycosis agent</name>
    <name type="synonym">Calyptromyces circinelloides</name>
    <dbReference type="NCBI Taxonomy" id="1220926"/>
    <lineage>
        <taxon>Eukaryota</taxon>
        <taxon>Fungi</taxon>
        <taxon>Fungi incertae sedis</taxon>
        <taxon>Mucoromycota</taxon>
        <taxon>Mucoromycotina</taxon>
        <taxon>Mucoromycetes</taxon>
        <taxon>Mucorales</taxon>
        <taxon>Mucorineae</taxon>
        <taxon>Mucoraceae</taxon>
        <taxon>Mucor</taxon>
    </lineage>
</organism>
<name>S2K4W1_MUCC1</name>
<dbReference type="VEuPathDB" id="FungiDB:HMPREF1544_05967"/>
<reference evidence="3" key="1">
    <citation type="submission" date="2013-05" db="EMBL/GenBank/DDBJ databases">
        <title>The Genome sequence of Mucor circinelloides f. circinelloides 1006PhL.</title>
        <authorList>
            <consortium name="The Broad Institute Genomics Platform"/>
            <person name="Cuomo C."/>
            <person name="Earl A."/>
            <person name="Findley K."/>
            <person name="Lee S.C."/>
            <person name="Walker B."/>
            <person name="Young S."/>
            <person name="Zeng Q."/>
            <person name="Gargeya S."/>
            <person name="Fitzgerald M."/>
            <person name="Haas B."/>
            <person name="Abouelleil A."/>
            <person name="Allen A.W."/>
            <person name="Alvarado L."/>
            <person name="Arachchi H.M."/>
            <person name="Berlin A.M."/>
            <person name="Chapman S.B."/>
            <person name="Gainer-Dewar J."/>
            <person name="Goldberg J."/>
            <person name="Griggs A."/>
            <person name="Gujja S."/>
            <person name="Hansen M."/>
            <person name="Howarth C."/>
            <person name="Imamovic A."/>
            <person name="Ireland A."/>
            <person name="Larimer J."/>
            <person name="McCowan C."/>
            <person name="Murphy C."/>
            <person name="Pearson M."/>
            <person name="Poon T.W."/>
            <person name="Priest M."/>
            <person name="Roberts A."/>
            <person name="Saif S."/>
            <person name="Shea T."/>
            <person name="Sisk P."/>
            <person name="Sykes S."/>
            <person name="Wortman J."/>
            <person name="Nusbaum C."/>
            <person name="Birren B."/>
        </authorList>
    </citation>
    <scope>NUCLEOTIDE SEQUENCE [LARGE SCALE GENOMIC DNA]</scope>
    <source>
        <strain evidence="3">1006PhL</strain>
    </source>
</reference>
<dbReference type="eggNOG" id="ENOG502TAAS">
    <property type="taxonomic scope" value="Eukaryota"/>
</dbReference>
<dbReference type="OrthoDB" id="2290051at2759"/>
<accession>S2K4W1</accession>
<dbReference type="InParanoid" id="S2K4W1"/>
<keyword evidence="3" id="KW-1185">Reference proteome</keyword>
<evidence type="ECO:0000313" key="2">
    <source>
        <dbReference type="EMBL" id="EPB87245.1"/>
    </source>
</evidence>
<gene>
    <name evidence="2" type="ORF">HMPREF1544_05967</name>
</gene>
<feature type="compositionally biased region" description="Basic and acidic residues" evidence="1">
    <location>
        <begin position="102"/>
        <end position="115"/>
    </location>
</feature>
<evidence type="ECO:0000256" key="1">
    <source>
        <dbReference type="SAM" id="MobiDB-lite"/>
    </source>
</evidence>
<dbReference type="Proteomes" id="UP000014254">
    <property type="component" value="Unassembled WGS sequence"/>
</dbReference>